<protein>
    <recommendedName>
        <fullName evidence="1">DNA (cytosine-5-)-methyltransferase</fullName>
        <ecNumber evidence="1">2.1.1.37</ecNumber>
    </recommendedName>
</protein>
<evidence type="ECO:0000256" key="7">
    <source>
        <dbReference type="PROSITE-ProRule" id="PRU01016"/>
    </source>
</evidence>
<keyword evidence="2 7" id="KW-0489">Methyltransferase</keyword>
<dbReference type="GO" id="GO:0003886">
    <property type="term" value="F:DNA (cytosine-5-)-methyltransferase activity"/>
    <property type="evidence" value="ECO:0007669"/>
    <property type="project" value="UniProtKB-EC"/>
</dbReference>
<dbReference type="PANTHER" id="PTHR10629:SF52">
    <property type="entry name" value="DNA (CYTOSINE-5)-METHYLTRANSFERASE 1"/>
    <property type="match status" value="1"/>
</dbReference>
<dbReference type="Pfam" id="PF00145">
    <property type="entry name" value="DNA_methylase"/>
    <property type="match status" value="1"/>
</dbReference>
<keyword evidence="3 7" id="KW-0808">Transferase</keyword>
<gene>
    <name evidence="9" type="ORF">SAMN06265370_102354</name>
</gene>
<comment type="similarity">
    <text evidence="7 8">Belongs to the class I-like SAM-binding methyltransferase superfamily. C5-methyltransferase family.</text>
</comment>
<dbReference type="GO" id="GO:0044027">
    <property type="term" value="P:negative regulation of gene expression via chromosomal CpG island methylation"/>
    <property type="evidence" value="ECO:0007669"/>
    <property type="project" value="TreeGrafter"/>
</dbReference>
<evidence type="ECO:0000313" key="10">
    <source>
        <dbReference type="Proteomes" id="UP000198417"/>
    </source>
</evidence>
<dbReference type="PRINTS" id="PR00105">
    <property type="entry name" value="C5METTRFRASE"/>
</dbReference>
<evidence type="ECO:0000256" key="3">
    <source>
        <dbReference type="ARBA" id="ARBA00022679"/>
    </source>
</evidence>
<organism evidence="9 10">
    <name type="scientific">Puniceibacterium sediminis</name>
    <dbReference type="NCBI Taxonomy" id="1608407"/>
    <lineage>
        <taxon>Bacteria</taxon>
        <taxon>Pseudomonadati</taxon>
        <taxon>Pseudomonadota</taxon>
        <taxon>Alphaproteobacteria</taxon>
        <taxon>Rhodobacterales</taxon>
        <taxon>Paracoccaceae</taxon>
        <taxon>Puniceibacterium</taxon>
    </lineage>
</organism>
<sequence length="517" mass="58321">MTRKAAYPLIDVFAGPGGLGEGFSSLTRGKKDACFRSAISIEQDEFAHRTLLLRHFLKSFKGGVLPEDYYRYLKGNITLSELYELHPNEKAHAECSAIRISLGADNQKCVRKLISERLQNQKKWALVGGPPCQAYSLVGRSRMMGDPEFENDERHFLYKEYLRIIIDHAPPVFVMENVKGLLSARVNGELVIKRITADLASPKDALGMSSNGLGYRLYSLSEDELPGIEADPRIFLVRAEEYGVPQARHRMFIVGVRKDISIRPERLKPHKPPTLKQTIGNLPKIRSGISRGGDSYDKWYREIEGLDPATVCREMNGHEYASDLMELMGIDLERPLKGLEKSSSKYPARPRLSHDVLDSIYDEQLSVLDSHESRSHMPSDLRRYAFAASFASVTGKSPKLADFPRSLLPDHANVEDGRAGKMFSDRFRVQLPDQPSTTVTSHISKDGHYFIHYDPRQCRSLTVREAARLQTFPDNYRFEGPRTSQYHQVGNAVPPYLARQIAAIIADVLDQMKDGDA</sequence>
<evidence type="ECO:0000256" key="5">
    <source>
        <dbReference type="ARBA" id="ARBA00022747"/>
    </source>
</evidence>
<reference evidence="9 10" key="1">
    <citation type="submission" date="2017-06" db="EMBL/GenBank/DDBJ databases">
        <authorList>
            <person name="Kim H.J."/>
            <person name="Triplett B.A."/>
        </authorList>
    </citation>
    <scope>NUCLEOTIDE SEQUENCE [LARGE SCALE GENOMIC DNA]</scope>
    <source>
        <strain evidence="9 10">DSM 29052</strain>
    </source>
</reference>
<comment type="catalytic activity">
    <reaction evidence="6">
        <text>a 2'-deoxycytidine in DNA + S-adenosyl-L-methionine = a 5-methyl-2'-deoxycytidine in DNA + S-adenosyl-L-homocysteine + H(+)</text>
        <dbReference type="Rhea" id="RHEA:13681"/>
        <dbReference type="Rhea" id="RHEA-COMP:11369"/>
        <dbReference type="Rhea" id="RHEA-COMP:11370"/>
        <dbReference type="ChEBI" id="CHEBI:15378"/>
        <dbReference type="ChEBI" id="CHEBI:57856"/>
        <dbReference type="ChEBI" id="CHEBI:59789"/>
        <dbReference type="ChEBI" id="CHEBI:85452"/>
        <dbReference type="ChEBI" id="CHEBI:85454"/>
        <dbReference type="EC" id="2.1.1.37"/>
    </reaction>
</comment>
<dbReference type="InterPro" id="IPR029063">
    <property type="entry name" value="SAM-dependent_MTases_sf"/>
</dbReference>
<dbReference type="GO" id="GO:0009307">
    <property type="term" value="P:DNA restriction-modification system"/>
    <property type="evidence" value="ECO:0007669"/>
    <property type="project" value="UniProtKB-KW"/>
</dbReference>
<name>A0A238VLQ9_9RHOB</name>
<evidence type="ECO:0000313" key="9">
    <source>
        <dbReference type="EMBL" id="SNR35166.1"/>
    </source>
</evidence>
<keyword evidence="10" id="KW-1185">Reference proteome</keyword>
<keyword evidence="4 7" id="KW-0949">S-adenosyl-L-methionine</keyword>
<evidence type="ECO:0000256" key="4">
    <source>
        <dbReference type="ARBA" id="ARBA00022691"/>
    </source>
</evidence>
<dbReference type="PROSITE" id="PS51679">
    <property type="entry name" value="SAM_MT_C5"/>
    <property type="match status" value="1"/>
</dbReference>
<proteinExistence type="inferred from homology"/>
<dbReference type="OrthoDB" id="9813719at2"/>
<evidence type="ECO:0000256" key="2">
    <source>
        <dbReference type="ARBA" id="ARBA00022603"/>
    </source>
</evidence>
<evidence type="ECO:0000256" key="6">
    <source>
        <dbReference type="ARBA" id="ARBA00047422"/>
    </source>
</evidence>
<feature type="active site" evidence="7">
    <location>
        <position position="132"/>
    </location>
</feature>
<evidence type="ECO:0000256" key="1">
    <source>
        <dbReference type="ARBA" id="ARBA00011975"/>
    </source>
</evidence>
<dbReference type="EC" id="2.1.1.37" evidence="1"/>
<dbReference type="AlphaFoldDB" id="A0A238VLQ9"/>
<dbReference type="Gene3D" id="3.40.50.150">
    <property type="entry name" value="Vaccinia Virus protein VP39"/>
    <property type="match status" value="1"/>
</dbReference>
<accession>A0A238VLQ9</accession>
<dbReference type="Gene3D" id="3.90.120.10">
    <property type="entry name" value="DNA Methylase, subunit A, domain 2"/>
    <property type="match status" value="1"/>
</dbReference>
<dbReference type="RefSeq" id="WP_089269291.1">
    <property type="nucleotide sequence ID" value="NZ_FZNN01000002.1"/>
</dbReference>
<dbReference type="InterPro" id="IPR050390">
    <property type="entry name" value="C5-Methyltransferase"/>
</dbReference>
<dbReference type="SUPFAM" id="SSF53335">
    <property type="entry name" value="S-adenosyl-L-methionine-dependent methyltransferases"/>
    <property type="match status" value="1"/>
</dbReference>
<dbReference type="NCBIfam" id="TIGR00675">
    <property type="entry name" value="dcm"/>
    <property type="match status" value="1"/>
</dbReference>
<dbReference type="InterPro" id="IPR001525">
    <property type="entry name" value="C5_MeTfrase"/>
</dbReference>
<evidence type="ECO:0000256" key="8">
    <source>
        <dbReference type="RuleBase" id="RU000416"/>
    </source>
</evidence>
<keyword evidence="5" id="KW-0680">Restriction system</keyword>
<dbReference type="EMBL" id="FZNN01000002">
    <property type="protein sequence ID" value="SNR35166.1"/>
    <property type="molecule type" value="Genomic_DNA"/>
</dbReference>
<dbReference type="GO" id="GO:0032259">
    <property type="term" value="P:methylation"/>
    <property type="evidence" value="ECO:0007669"/>
    <property type="project" value="UniProtKB-KW"/>
</dbReference>
<dbReference type="Proteomes" id="UP000198417">
    <property type="component" value="Unassembled WGS sequence"/>
</dbReference>
<dbReference type="PANTHER" id="PTHR10629">
    <property type="entry name" value="CYTOSINE-SPECIFIC METHYLTRANSFERASE"/>
    <property type="match status" value="1"/>
</dbReference>
<dbReference type="GO" id="GO:0003677">
    <property type="term" value="F:DNA binding"/>
    <property type="evidence" value="ECO:0007669"/>
    <property type="project" value="TreeGrafter"/>
</dbReference>